<dbReference type="Proteomes" id="UP000001660">
    <property type="component" value="Chromosome"/>
</dbReference>
<protein>
    <recommendedName>
        <fullName evidence="2">Coenzyme Q-binding protein COQ10 START domain-containing protein</fullName>
    </recommendedName>
</protein>
<organism evidence="3 4">
    <name type="scientific">Nitrospira defluvii</name>
    <dbReference type="NCBI Taxonomy" id="330214"/>
    <lineage>
        <taxon>Bacteria</taxon>
        <taxon>Pseudomonadati</taxon>
        <taxon>Nitrospirota</taxon>
        <taxon>Nitrospiria</taxon>
        <taxon>Nitrospirales</taxon>
        <taxon>Nitrospiraceae</taxon>
        <taxon>Nitrospira</taxon>
    </lineage>
</organism>
<dbReference type="eggNOG" id="COG2867">
    <property type="taxonomic scope" value="Bacteria"/>
</dbReference>
<sequence>MTVPVGSVMAGEVGSTHLLRALVVQPDPDGGVRATATLLFPGSPAVLQSILSEYRKWPELFETRMRVAQVEERDGRVLTDIYISHALLPGEQRLLCESQALPGGGLITHLKGGDFTRYHREWRLQPAGDGTQTRAEFDLLVEVKTLVPDWLVAVAMERELNTHFRLVRERALDRITKER</sequence>
<dbReference type="HOGENOM" id="CLU_1500891_0_0_0"/>
<dbReference type="SUPFAM" id="SSF55961">
    <property type="entry name" value="Bet v1-like"/>
    <property type="match status" value="1"/>
</dbReference>
<evidence type="ECO:0000313" key="3">
    <source>
        <dbReference type="EMBL" id="CBK40883.1"/>
    </source>
</evidence>
<name>D8PCC4_9BACT</name>
<feature type="domain" description="Coenzyme Q-binding protein COQ10 START" evidence="2">
    <location>
        <begin position="44"/>
        <end position="161"/>
    </location>
</feature>
<keyword evidence="4" id="KW-1185">Reference proteome</keyword>
<dbReference type="EMBL" id="FP929003">
    <property type="protein sequence ID" value="CBK40883.1"/>
    <property type="molecule type" value="Genomic_DNA"/>
</dbReference>
<dbReference type="AlphaFoldDB" id="D8PCC4"/>
<dbReference type="Gene3D" id="3.30.530.20">
    <property type="match status" value="1"/>
</dbReference>
<dbReference type="Pfam" id="PF03364">
    <property type="entry name" value="Polyketide_cyc"/>
    <property type="match status" value="1"/>
</dbReference>
<dbReference type="InterPro" id="IPR023393">
    <property type="entry name" value="START-like_dom_sf"/>
</dbReference>
<comment type="similarity">
    <text evidence="1">Belongs to the ribosome association toxin RatA family.</text>
</comment>
<gene>
    <name evidence="3" type="ORF">NIDE1124</name>
</gene>
<evidence type="ECO:0000313" key="4">
    <source>
        <dbReference type="Proteomes" id="UP000001660"/>
    </source>
</evidence>
<accession>D8PCC4</accession>
<dbReference type="InterPro" id="IPR005031">
    <property type="entry name" value="COQ10_START"/>
</dbReference>
<dbReference type="KEGG" id="nde:NIDE1124"/>
<evidence type="ECO:0000256" key="1">
    <source>
        <dbReference type="ARBA" id="ARBA00008918"/>
    </source>
</evidence>
<reference evidence="3 4" key="1">
    <citation type="journal article" date="2010" name="Proc. Natl. Acad. Sci. U.S.A.">
        <title>A Nitrospira metagenome illuminates the physiology and evolution of globally important nitrite-oxidizing bacteria.</title>
        <authorList>
            <person name="Lucker S."/>
            <person name="Wagner M."/>
            <person name="Maixner F."/>
            <person name="Pelletier E."/>
            <person name="Koch H."/>
            <person name="Vacherie B."/>
            <person name="Rattei T."/>
            <person name="Sinninghe Damste J."/>
            <person name="Spieck E."/>
            <person name="Le Paslier D."/>
            <person name="Daims H."/>
        </authorList>
    </citation>
    <scope>NUCLEOTIDE SEQUENCE [LARGE SCALE GENOMIC DNA]</scope>
</reference>
<proteinExistence type="inferred from homology"/>
<evidence type="ECO:0000259" key="2">
    <source>
        <dbReference type="Pfam" id="PF03364"/>
    </source>
</evidence>